<name>A0A1Q9CPG7_SYMMI</name>
<protein>
    <submittedName>
        <fullName evidence="2">Uncharacterized protein</fullName>
    </submittedName>
</protein>
<keyword evidence="3" id="KW-1185">Reference proteome</keyword>
<organism evidence="2 3">
    <name type="scientific">Symbiodinium microadriaticum</name>
    <name type="common">Dinoflagellate</name>
    <name type="synonym">Zooxanthella microadriatica</name>
    <dbReference type="NCBI Taxonomy" id="2951"/>
    <lineage>
        <taxon>Eukaryota</taxon>
        <taxon>Sar</taxon>
        <taxon>Alveolata</taxon>
        <taxon>Dinophyceae</taxon>
        <taxon>Suessiales</taxon>
        <taxon>Symbiodiniaceae</taxon>
        <taxon>Symbiodinium</taxon>
    </lineage>
</organism>
<sequence>MLFLEGQLLPRRQRSWGQEPSGASQLADAGDSARLRCSFVGCSLLFGAMPAESIRCSLAPGRPRGRKQQREESEVTRSRTPWLSVPPGDEGDELEVA</sequence>
<evidence type="ECO:0000256" key="1">
    <source>
        <dbReference type="SAM" id="MobiDB-lite"/>
    </source>
</evidence>
<dbReference type="Proteomes" id="UP000186817">
    <property type="component" value="Unassembled WGS sequence"/>
</dbReference>
<proteinExistence type="predicted"/>
<evidence type="ECO:0000313" key="2">
    <source>
        <dbReference type="EMBL" id="OLP84814.1"/>
    </source>
</evidence>
<accession>A0A1Q9CPG7</accession>
<comment type="caution">
    <text evidence="2">The sequence shown here is derived from an EMBL/GenBank/DDBJ whole genome shotgun (WGS) entry which is preliminary data.</text>
</comment>
<evidence type="ECO:0000313" key="3">
    <source>
        <dbReference type="Proteomes" id="UP000186817"/>
    </source>
</evidence>
<dbReference type="AlphaFoldDB" id="A0A1Q9CPG7"/>
<reference evidence="2 3" key="1">
    <citation type="submission" date="2016-02" db="EMBL/GenBank/DDBJ databases">
        <title>Genome analysis of coral dinoflagellate symbionts highlights evolutionary adaptations to a symbiotic lifestyle.</title>
        <authorList>
            <person name="Aranda M."/>
            <person name="Li Y."/>
            <person name="Liew Y.J."/>
            <person name="Baumgarten S."/>
            <person name="Simakov O."/>
            <person name="Wilson M."/>
            <person name="Piel J."/>
            <person name="Ashoor H."/>
            <person name="Bougouffa S."/>
            <person name="Bajic V.B."/>
            <person name="Ryu T."/>
            <person name="Ravasi T."/>
            <person name="Bayer T."/>
            <person name="Micklem G."/>
            <person name="Kim H."/>
            <person name="Bhak J."/>
            <person name="Lajeunesse T.C."/>
            <person name="Voolstra C.R."/>
        </authorList>
    </citation>
    <scope>NUCLEOTIDE SEQUENCE [LARGE SCALE GENOMIC DNA]</scope>
    <source>
        <strain evidence="2 3">CCMP2467</strain>
    </source>
</reference>
<feature type="region of interest" description="Disordered" evidence="1">
    <location>
        <begin position="56"/>
        <end position="97"/>
    </location>
</feature>
<feature type="compositionally biased region" description="Basic and acidic residues" evidence="1">
    <location>
        <begin position="68"/>
        <end position="77"/>
    </location>
</feature>
<dbReference type="EMBL" id="LSRX01001016">
    <property type="protein sequence ID" value="OLP84814.1"/>
    <property type="molecule type" value="Genomic_DNA"/>
</dbReference>
<gene>
    <name evidence="2" type="ORF">AK812_SmicGene34272</name>
</gene>